<evidence type="ECO:0000256" key="6">
    <source>
        <dbReference type="SAM" id="Phobius"/>
    </source>
</evidence>
<dbReference type="OrthoDB" id="3257095at2759"/>
<evidence type="ECO:0000313" key="7">
    <source>
        <dbReference type="EMBL" id="KAF2241065.1"/>
    </source>
</evidence>
<evidence type="ECO:0000256" key="3">
    <source>
        <dbReference type="ARBA" id="ARBA00022692"/>
    </source>
</evidence>
<evidence type="ECO:0000256" key="2">
    <source>
        <dbReference type="ARBA" id="ARBA00022448"/>
    </source>
</evidence>
<evidence type="ECO:0000256" key="1">
    <source>
        <dbReference type="ARBA" id="ARBA00004141"/>
    </source>
</evidence>
<feature type="transmembrane region" description="Helical" evidence="6">
    <location>
        <begin position="128"/>
        <end position="152"/>
    </location>
</feature>
<dbReference type="GO" id="GO:0022857">
    <property type="term" value="F:transmembrane transporter activity"/>
    <property type="evidence" value="ECO:0007669"/>
    <property type="project" value="InterPro"/>
</dbReference>
<feature type="transmembrane region" description="Helical" evidence="6">
    <location>
        <begin position="411"/>
        <end position="437"/>
    </location>
</feature>
<dbReference type="GO" id="GO:0016020">
    <property type="term" value="C:membrane"/>
    <property type="evidence" value="ECO:0007669"/>
    <property type="project" value="UniProtKB-SubCell"/>
</dbReference>
<dbReference type="InterPro" id="IPR002293">
    <property type="entry name" value="AA/rel_permease1"/>
</dbReference>
<dbReference type="RefSeq" id="XP_033676069.1">
    <property type="nucleotide sequence ID" value="XM_033824459.1"/>
</dbReference>
<dbReference type="AlphaFoldDB" id="A0A6A6HSB7"/>
<organism evidence="7 8">
    <name type="scientific">Trematosphaeria pertusa</name>
    <dbReference type="NCBI Taxonomy" id="390896"/>
    <lineage>
        <taxon>Eukaryota</taxon>
        <taxon>Fungi</taxon>
        <taxon>Dikarya</taxon>
        <taxon>Ascomycota</taxon>
        <taxon>Pezizomycotina</taxon>
        <taxon>Dothideomycetes</taxon>
        <taxon>Pleosporomycetidae</taxon>
        <taxon>Pleosporales</taxon>
        <taxon>Massarineae</taxon>
        <taxon>Trematosphaeriaceae</taxon>
        <taxon>Trematosphaeria</taxon>
    </lineage>
</organism>
<dbReference type="PANTHER" id="PTHR45649:SF41">
    <property type="entry name" value="TRANSPORTER, PUTATIVE (EUROFUNG)-RELATED"/>
    <property type="match status" value="1"/>
</dbReference>
<evidence type="ECO:0000256" key="5">
    <source>
        <dbReference type="ARBA" id="ARBA00023136"/>
    </source>
</evidence>
<dbReference type="PANTHER" id="PTHR45649">
    <property type="entry name" value="AMINO-ACID PERMEASE BAT1"/>
    <property type="match status" value="1"/>
</dbReference>
<accession>A0A6A6HSB7</accession>
<dbReference type="PIRSF" id="PIRSF006060">
    <property type="entry name" value="AA_transporter"/>
    <property type="match status" value="1"/>
</dbReference>
<keyword evidence="3 6" id="KW-0812">Transmembrane</keyword>
<dbReference type="GeneID" id="54577789"/>
<feature type="transmembrane region" description="Helical" evidence="6">
    <location>
        <begin position="241"/>
        <end position="266"/>
    </location>
</feature>
<feature type="transmembrane region" description="Helical" evidence="6">
    <location>
        <begin position="200"/>
        <end position="221"/>
    </location>
</feature>
<evidence type="ECO:0000256" key="4">
    <source>
        <dbReference type="ARBA" id="ARBA00022989"/>
    </source>
</evidence>
<feature type="transmembrane region" description="Helical" evidence="6">
    <location>
        <begin position="287"/>
        <end position="314"/>
    </location>
</feature>
<dbReference type="EMBL" id="ML987214">
    <property type="protein sequence ID" value="KAF2241065.1"/>
    <property type="molecule type" value="Genomic_DNA"/>
</dbReference>
<feature type="transmembrane region" description="Helical" evidence="6">
    <location>
        <begin position="172"/>
        <end position="193"/>
    </location>
</feature>
<keyword evidence="2" id="KW-0813">Transport</keyword>
<feature type="transmembrane region" description="Helical" evidence="6">
    <location>
        <begin position="81"/>
        <end position="98"/>
    </location>
</feature>
<keyword evidence="5 6" id="KW-0472">Membrane</keyword>
<feature type="transmembrane region" description="Helical" evidence="6">
    <location>
        <begin position="457"/>
        <end position="474"/>
    </location>
</feature>
<dbReference type="Proteomes" id="UP000800094">
    <property type="component" value="Unassembled WGS sequence"/>
</dbReference>
<gene>
    <name evidence="7" type="ORF">BU26DRAFT_441536</name>
</gene>
<evidence type="ECO:0000313" key="8">
    <source>
        <dbReference type="Proteomes" id="UP000800094"/>
    </source>
</evidence>
<keyword evidence="4 6" id="KW-1133">Transmembrane helix</keyword>
<feature type="transmembrane region" description="Helical" evidence="6">
    <location>
        <begin position="486"/>
        <end position="506"/>
    </location>
</feature>
<comment type="subcellular location">
    <subcellularLocation>
        <location evidence="1">Membrane</location>
        <topology evidence="1">Multi-pass membrane protein</topology>
    </subcellularLocation>
</comment>
<keyword evidence="8" id="KW-1185">Reference proteome</keyword>
<proteinExistence type="predicted"/>
<protein>
    <submittedName>
        <fullName evidence="7">Amino acid transporter</fullName>
    </submittedName>
</protein>
<feature type="transmembrane region" description="Helical" evidence="6">
    <location>
        <begin position="334"/>
        <end position="358"/>
    </location>
</feature>
<reference evidence="7" key="1">
    <citation type="journal article" date="2020" name="Stud. Mycol.">
        <title>101 Dothideomycetes genomes: a test case for predicting lifestyles and emergence of pathogens.</title>
        <authorList>
            <person name="Haridas S."/>
            <person name="Albert R."/>
            <person name="Binder M."/>
            <person name="Bloem J."/>
            <person name="Labutti K."/>
            <person name="Salamov A."/>
            <person name="Andreopoulos B."/>
            <person name="Baker S."/>
            <person name="Barry K."/>
            <person name="Bills G."/>
            <person name="Bluhm B."/>
            <person name="Cannon C."/>
            <person name="Castanera R."/>
            <person name="Culley D."/>
            <person name="Daum C."/>
            <person name="Ezra D."/>
            <person name="Gonzalez J."/>
            <person name="Henrissat B."/>
            <person name="Kuo A."/>
            <person name="Liang C."/>
            <person name="Lipzen A."/>
            <person name="Lutzoni F."/>
            <person name="Magnuson J."/>
            <person name="Mondo S."/>
            <person name="Nolan M."/>
            <person name="Ohm R."/>
            <person name="Pangilinan J."/>
            <person name="Park H.-J."/>
            <person name="Ramirez L."/>
            <person name="Alfaro M."/>
            <person name="Sun H."/>
            <person name="Tritt A."/>
            <person name="Yoshinaga Y."/>
            <person name="Zwiers L.-H."/>
            <person name="Turgeon B."/>
            <person name="Goodwin S."/>
            <person name="Spatafora J."/>
            <person name="Crous P."/>
            <person name="Grigoriev I."/>
        </authorList>
    </citation>
    <scope>NUCLEOTIDE SEQUENCE</scope>
    <source>
        <strain evidence="7">CBS 122368</strain>
    </source>
</reference>
<name>A0A6A6HSB7_9PLEO</name>
<sequence length="523" mass="56686">MEKGGVPTAVLEELPSTPDIEKRWQGTDADRHYMRIIGRAQQLRRNFRHISILGFGCVLISTWEINITTFGLALLNGGTAGLIYGFIIVTVAYGFVYASMAEMASMSPTAGGQYHWVSEFSPSFCQKYLSYLSGWLCFTGWQAAIGSIAFLIGTTIQGLVVLNHPGTYAYETWHGTLIVIAIILFAIIFNTILGPRLPLVQGLVFLLHICGFFAIIIPLWALSPKKPAHAVFTEFRNNGGWSTGALSFMVGLMPLSGSLAGIDCVVHMAEEVKDSSRALPLAILSSLPLNASFGFVMIITLCFCAVDVDGIVASPVGVVGSPFLQIFQNATGNLAATTVMAIVPLISLIGSVIAEVATASRQLWSFARDGGVPFSSYISQVDRRWAIPLNAILISLIINCLLPLVNIGSTAALNAIFSLSGVSILTSYILCIGSVLVRRLKEELPARRWSLGRAGPLVNAAALCFLIPLALFQFFPPVVPVVPTSMNWGCLMYGSMILFATVYYAVYGRKFYVPPVHRIKRDV</sequence>
<feature type="transmembrane region" description="Helical" evidence="6">
    <location>
        <begin position="52"/>
        <end position="75"/>
    </location>
</feature>
<dbReference type="Gene3D" id="1.20.1740.10">
    <property type="entry name" value="Amino acid/polyamine transporter I"/>
    <property type="match status" value="1"/>
</dbReference>
<dbReference type="Pfam" id="PF13520">
    <property type="entry name" value="AA_permease_2"/>
    <property type="match status" value="1"/>
</dbReference>
<feature type="transmembrane region" description="Helical" evidence="6">
    <location>
        <begin position="385"/>
        <end position="405"/>
    </location>
</feature>